<keyword evidence="1" id="KW-0732">Signal</keyword>
<accession>A0A0J6Y714</accession>
<name>A0A0J6Y714_COCIT</name>
<sequence length="103" mass="11579">MRGWSFLLLLPQPLITQVERSLDASANATLSCDAECSFLAPSQALSSNRFGALGQEKLRADRDGRVRVGWSRRSLWTVASTFYNPSVAAWSKRDLLLRLGYFR</sequence>
<evidence type="ECO:0000313" key="2">
    <source>
        <dbReference type="EMBL" id="KMP03520.1"/>
    </source>
</evidence>
<protein>
    <recommendedName>
        <fullName evidence="4">Secreted protein</fullName>
    </recommendedName>
</protein>
<gene>
    <name evidence="2" type="ORF">CIRG_03212</name>
</gene>
<evidence type="ECO:0000256" key="1">
    <source>
        <dbReference type="SAM" id="SignalP"/>
    </source>
</evidence>
<feature type="chain" id="PRO_5005284765" description="Secreted protein" evidence="1">
    <location>
        <begin position="17"/>
        <end position="103"/>
    </location>
</feature>
<feature type="signal peptide" evidence="1">
    <location>
        <begin position="1"/>
        <end position="16"/>
    </location>
</feature>
<evidence type="ECO:0008006" key="4">
    <source>
        <dbReference type="Google" id="ProtNLM"/>
    </source>
</evidence>
<dbReference type="AlphaFoldDB" id="A0A0J6Y714"/>
<dbReference type="EMBL" id="DS028094">
    <property type="protein sequence ID" value="KMP03520.1"/>
    <property type="molecule type" value="Genomic_DNA"/>
</dbReference>
<organism evidence="2 3">
    <name type="scientific">Coccidioides immitis RMSCC 2394</name>
    <dbReference type="NCBI Taxonomy" id="404692"/>
    <lineage>
        <taxon>Eukaryota</taxon>
        <taxon>Fungi</taxon>
        <taxon>Dikarya</taxon>
        <taxon>Ascomycota</taxon>
        <taxon>Pezizomycotina</taxon>
        <taxon>Eurotiomycetes</taxon>
        <taxon>Eurotiomycetidae</taxon>
        <taxon>Onygenales</taxon>
        <taxon>Onygenaceae</taxon>
        <taxon>Coccidioides</taxon>
    </lineage>
</organism>
<proteinExistence type="predicted"/>
<reference evidence="3" key="1">
    <citation type="journal article" date="2010" name="Genome Res.">
        <title>Population genomic sequencing of Coccidioides fungi reveals recent hybridization and transposon control.</title>
        <authorList>
            <person name="Neafsey D.E."/>
            <person name="Barker B.M."/>
            <person name="Sharpton T.J."/>
            <person name="Stajich J.E."/>
            <person name="Park D.J."/>
            <person name="Whiston E."/>
            <person name="Hung C.-Y."/>
            <person name="McMahan C."/>
            <person name="White J."/>
            <person name="Sykes S."/>
            <person name="Heiman D."/>
            <person name="Young S."/>
            <person name="Zeng Q."/>
            <person name="Abouelleil A."/>
            <person name="Aftuck L."/>
            <person name="Bessette D."/>
            <person name="Brown A."/>
            <person name="FitzGerald M."/>
            <person name="Lui A."/>
            <person name="Macdonald J.P."/>
            <person name="Priest M."/>
            <person name="Orbach M.J."/>
            <person name="Galgiani J.N."/>
            <person name="Kirkland T.N."/>
            <person name="Cole G.T."/>
            <person name="Birren B.W."/>
            <person name="Henn M.R."/>
            <person name="Taylor J.W."/>
            <person name="Rounsley S.D."/>
        </authorList>
    </citation>
    <scope>NUCLEOTIDE SEQUENCE [LARGE SCALE GENOMIC DNA]</scope>
    <source>
        <strain evidence="3">RMSCC 2394</strain>
    </source>
</reference>
<dbReference type="Proteomes" id="UP000054565">
    <property type="component" value="Unassembled WGS sequence"/>
</dbReference>
<evidence type="ECO:0000313" key="3">
    <source>
        <dbReference type="Proteomes" id="UP000054565"/>
    </source>
</evidence>